<dbReference type="EMBL" id="JANBTW010000016">
    <property type="protein sequence ID" value="KAJ2678893.1"/>
    <property type="molecule type" value="Genomic_DNA"/>
</dbReference>
<evidence type="ECO:0000313" key="4">
    <source>
        <dbReference type="Proteomes" id="UP001151518"/>
    </source>
</evidence>
<organism evidence="3 4">
    <name type="scientific">Coemansia spiralis</name>
    <dbReference type="NCBI Taxonomy" id="417178"/>
    <lineage>
        <taxon>Eukaryota</taxon>
        <taxon>Fungi</taxon>
        <taxon>Fungi incertae sedis</taxon>
        <taxon>Zoopagomycota</taxon>
        <taxon>Kickxellomycotina</taxon>
        <taxon>Kickxellomycetes</taxon>
        <taxon>Kickxellales</taxon>
        <taxon>Kickxellaceae</taxon>
        <taxon>Coemansia</taxon>
    </lineage>
</organism>
<protein>
    <recommendedName>
        <fullName evidence="2">Carbohydrate-binding module family 19 domain-containing protein</fullName>
    </recommendedName>
</protein>
<name>A0A9W8KZI8_9FUNG</name>
<gene>
    <name evidence="3" type="ORF">GGI25_001882</name>
</gene>
<feature type="compositionally biased region" description="Low complexity" evidence="1">
    <location>
        <begin position="9"/>
        <end position="56"/>
    </location>
</feature>
<dbReference type="Proteomes" id="UP001151518">
    <property type="component" value="Unassembled WGS sequence"/>
</dbReference>
<feature type="domain" description="Carbohydrate-binding module family 19" evidence="2">
    <location>
        <begin position="44"/>
        <end position="99"/>
    </location>
</feature>
<accession>A0A9W8KZI8</accession>
<dbReference type="Pfam" id="PF03427">
    <property type="entry name" value="CBM_19"/>
    <property type="match status" value="1"/>
</dbReference>
<evidence type="ECO:0000256" key="1">
    <source>
        <dbReference type="SAM" id="MobiDB-lite"/>
    </source>
</evidence>
<proteinExistence type="predicted"/>
<dbReference type="GO" id="GO:0006032">
    <property type="term" value="P:chitin catabolic process"/>
    <property type="evidence" value="ECO:0007669"/>
    <property type="project" value="InterPro"/>
</dbReference>
<comment type="caution">
    <text evidence="3">The sequence shown here is derived from an EMBL/GenBank/DDBJ whole genome shotgun (WGS) entry which is preliminary data.</text>
</comment>
<evidence type="ECO:0000259" key="2">
    <source>
        <dbReference type="Pfam" id="PF03427"/>
    </source>
</evidence>
<dbReference type="AlphaFoldDB" id="A0A9W8KZI8"/>
<feature type="region of interest" description="Disordered" evidence="1">
    <location>
        <begin position="1"/>
        <end position="56"/>
    </location>
</feature>
<dbReference type="InterPro" id="IPR005089">
    <property type="entry name" value="CBM19"/>
</dbReference>
<sequence>MLNSGGTCGSNPPSTSSSSSTTIPTTSTASTTSTTGTLGAATSTTSTSSTPTSTSTNCPVSGQACTGNQQGCNGQSFAICNNGSWYVSSCASGTYCYMSSSTATCDWANGRATNTCAVSGGTSLAKRLDLKQVAQITQPKLRPKPAHPKSNVPTRVEFIAVDLTDKTYSAVIKIQTDQKAFTGNWAISFNIPAGQTVDSTSRGSISVSNNVAIIKSDPSKESPKNMAVIFKVSGTHTGGYSLPDTSSAIFLSV</sequence>
<dbReference type="GO" id="GO:0008061">
    <property type="term" value="F:chitin binding"/>
    <property type="evidence" value="ECO:0007669"/>
    <property type="project" value="InterPro"/>
</dbReference>
<reference evidence="3" key="1">
    <citation type="submission" date="2022-07" db="EMBL/GenBank/DDBJ databases">
        <title>Phylogenomic reconstructions and comparative analyses of Kickxellomycotina fungi.</title>
        <authorList>
            <person name="Reynolds N.K."/>
            <person name="Stajich J.E."/>
            <person name="Barry K."/>
            <person name="Grigoriev I.V."/>
            <person name="Crous P."/>
            <person name="Smith M.E."/>
        </authorList>
    </citation>
    <scope>NUCLEOTIDE SEQUENCE</scope>
    <source>
        <strain evidence="3">NRRL 3115</strain>
    </source>
</reference>
<dbReference type="OrthoDB" id="6020543at2759"/>
<evidence type="ECO:0000313" key="3">
    <source>
        <dbReference type="EMBL" id="KAJ2678893.1"/>
    </source>
</evidence>